<feature type="region of interest" description="Disordered" evidence="1">
    <location>
        <begin position="133"/>
        <end position="169"/>
    </location>
</feature>
<evidence type="ECO:0000313" key="2">
    <source>
        <dbReference type="EMBL" id="QHT08366.1"/>
    </source>
</evidence>
<sequence length="169" mass="19607">MEEVPWQNLEAGKEYYIENILPPRVDDYGTPMGRKKKGIFVEILYDRGTPFTIFRNLMEPPRGIEGPYLPSALGPLGENIYSTNLYRFYNVLPQNLKDKVQDSDIEENRLRKYLAAEVVDNIPDLTAKVEEYGLKSEKKGGKKSRKTKKSKRTKKGKRSKKSKKSKKRY</sequence>
<reference evidence="2" key="1">
    <citation type="journal article" date="2020" name="Nature">
        <title>Giant virus diversity and host interactions through global metagenomics.</title>
        <authorList>
            <person name="Schulz F."/>
            <person name="Roux S."/>
            <person name="Paez-Espino D."/>
            <person name="Jungbluth S."/>
            <person name="Walsh D.A."/>
            <person name="Denef V.J."/>
            <person name="McMahon K.D."/>
            <person name="Konstantinidis K.T."/>
            <person name="Eloe-Fadrosh E.A."/>
            <person name="Kyrpides N.C."/>
            <person name="Woyke T."/>
        </authorList>
    </citation>
    <scope>NUCLEOTIDE SEQUENCE</scope>
    <source>
        <strain evidence="2">GVMAG-M-3300022752-66</strain>
    </source>
</reference>
<proteinExistence type="predicted"/>
<protein>
    <submittedName>
        <fullName evidence="2">Uncharacterized protein</fullName>
    </submittedName>
</protein>
<name>A0A6C0CU48_9ZZZZ</name>
<organism evidence="2">
    <name type="scientific">viral metagenome</name>
    <dbReference type="NCBI Taxonomy" id="1070528"/>
    <lineage>
        <taxon>unclassified sequences</taxon>
        <taxon>metagenomes</taxon>
        <taxon>organismal metagenomes</taxon>
    </lineage>
</organism>
<evidence type="ECO:0000256" key="1">
    <source>
        <dbReference type="SAM" id="MobiDB-lite"/>
    </source>
</evidence>
<feature type="compositionally biased region" description="Basic residues" evidence="1">
    <location>
        <begin position="140"/>
        <end position="169"/>
    </location>
</feature>
<accession>A0A6C0CU48</accession>
<dbReference type="EMBL" id="MN739494">
    <property type="protein sequence ID" value="QHT08366.1"/>
    <property type="molecule type" value="Genomic_DNA"/>
</dbReference>
<dbReference type="AlphaFoldDB" id="A0A6C0CU48"/>